<dbReference type="AlphaFoldDB" id="A0A6L5JVU3"/>
<dbReference type="Pfam" id="PF13545">
    <property type="entry name" value="HTH_Crp_2"/>
    <property type="match status" value="1"/>
</dbReference>
<dbReference type="InterPro" id="IPR036390">
    <property type="entry name" value="WH_DNA-bd_sf"/>
</dbReference>
<dbReference type="InterPro" id="IPR012318">
    <property type="entry name" value="HTH_CRP"/>
</dbReference>
<dbReference type="Gene3D" id="1.10.10.10">
    <property type="entry name" value="Winged helix-like DNA-binding domain superfamily/Winged helix DNA-binding domain"/>
    <property type="match status" value="1"/>
</dbReference>
<evidence type="ECO:0000256" key="3">
    <source>
        <dbReference type="ARBA" id="ARBA00023163"/>
    </source>
</evidence>
<dbReference type="GO" id="GO:0003677">
    <property type="term" value="F:DNA binding"/>
    <property type="evidence" value="ECO:0007669"/>
    <property type="project" value="UniProtKB-KW"/>
</dbReference>
<dbReference type="PROSITE" id="PS50042">
    <property type="entry name" value="CNMP_BINDING_3"/>
    <property type="match status" value="1"/>
</dbReference>
<name>A0A6L5JVU3_RHOTE</name>
<comment type="caution">
    <text evidence="6">The sequence shown here is derived from an EMBL/GenBank/DDBJ whole genome shotgun (WGS) entry which is preliminary data.</text>
</comment>
<dbReference type="SMART" id="SM00100">
    <property type="entry name" value="cNMP"/>
    <property type="match status" value="1"/>
</dbReference>
<dbReference type="PROSITE" id="PS51063">
    <property type="entry name" value="HTH_CRP_2"/>
    <property type="match status" value="1"/>
</dbReference>
<evidence type="ECO:0000256" key="2">
    <source>
        <dbReference type="ARBA" id="ARBA00023125"/>
    </source>
</evidence>
<dbReference type="Gene3D" id="2.60.120.10">
    <property type="entry name" value="Jelly Rolls"/>
    <property type="match status" value="1"/>
</dbReference>
<evidence type="ECO:0000313" key="7">
    <source>
        <dbReference type="Proteomes" id="UP000480275"/>
    </source>
</evidence>
<dbReference type="Proteomes" id="UP000480275">
    <property type="component" value="Unassembled WGS sequence"/>
</dbReference>
<evidence type="ECO:0000259" key="4">
    <source>
        <dbReference type="PROSITE" id="PS50042"/>
    </source>
</evidence>
<evidence type="ECO:0000259" key="5">
    <source>
        <dbReference type="PROSITE" id="PS51063"/>
    </source>
</evidence>
<dbReference type="EMBL" id="WIXJ01000003">
    <property type="protein sequence ID" value="MQY51497.1"/>
    <property type="molecule type" value="Genomic_DNA"/>
</dbReference>
<dbReference type="InterPro" id="IPR014710">
    <property type="entry name" value="RmlC-like_jellyroll"/>
</dbReference>
<dbReference type="Pfam" id="PF00027">
    <property type="entry name" value="cNMP_binding"/>
    <property type="match status" value="1"/>
</dbReference>
<dbReference type="CDD" id="cd00038">
    <property type="entry name" value="CAP_ED"/>
    <property type="match status" value="1"/>
</dbReference>
<protein>
    <submittedName>
        <fullName evidence="6">Helix-turn-helix domain-containing protein</fullName>
    </submittedName>
</protein>
<dbReference type="SMART" id="SM00419">
    <property type="entry name" value="HTH_CRP"/>
    <property type="match status" value="1"/>
</dbReference>
<accession>A0A6L5JVU3</accession>
<dbReference type="GO" id="GO:0003700">
    <property type="term" value="F:DNA-binding transcription factor activity"/>
    <property type="evidence" value="ECO:0007669"/>
    <property type="project" value="TreeGrafter"/>
</dbReference>
<feature type="domain" description="Cyclic nucleotide-binding" evidence="4">
    <location>
        <begin position="20"/>
        <end position="142"/>
    </location>
</feature>
<dbReference type="InterPro" id="IPR018490">
    <property type="entry name" value="cNMP-bd_dom_sf"/>
</dbReference>
<dbReference type="GO" id="GO:0005829">
    <property type="term" value="C:cytosol"/>
    <property type="evidence" value="ECO:0007669"/>
    <property type="project" value="TreeGrafter"/>
</dbReference>
<evidence type="ECO:0000313" key="6">
    <source>
        <dbReference type="EMBL" id="MQY51497.1"/>
    </source>
</evidence>
<dbReference type="InterPro" id="IPR036388">
    <property type="entry name" value="WH-like_DNA-bd_sf"/>
</dbReference>
<dbReference type="InterPro" id="IPR000595">
    <property type="entry name" value="cNMP-bd_dom"/>
</dbReference>
<dbReference type="InterPro" id="IPR050397">
    <property type="entry name" value="Env_Response_Regulators"/>
</dbReference>
<dbReference type="SUPFAM" id="SSF51206">
    <property type="entry name" value="cAMP-binding domain-like"/>
    <property type="match status" value="1"/>
</dbReference>
<dbReference type="PANTHER" id="PTHR24567:SF74">
    <property type="entry name" value="HTH-TYPE TRANSCRIPTIONAL REGULATOR ARCR"/>
    <property type="match status" value="1"/>
</dbReference>
<dbReference type="PANTHER" id="PTHR24567">
    <property type="entry name" value="CRP FAMILY TRANSCRIPTIONAL REGULATORY PROTEIN"/>
    <property type="match status" value="1"/>
</dbReference>
<evidence type="ECO:0000256" key="1">
    <source>
        <dbReference type="ARBA" id="ARBA00023015"/>
    </source>
</evidence>
<keyword evidence="1" id="KW-0805">Transcription regulation</keyword>
<keyword evidence="2" id="KW-0238">DNA-binding</keyword>
<proteinExistence type="predicted"/>
<sequence length="227" mass="24997">MSADHATSRPASPLLARYPVLTALRAQDLAPLLDADAYLRLPTGSELFAEHSPCRGFPLVIDGTIKVVKRAANGREMLLYRVEAGGSCIITSSCLLGGAAYSACGVAETPLTLTLLPEPQFTRLLGDCAPFRQFVFHLFAQRIAHLMQRVEEVAFVRLDQRLARLLLARGDDIHASQQLLADELGSVREIVSRLLKGFADAGWVALGREHIRILDRPRLREFADAER</sequence>
<gene>
    <name evidence="6" type="ORF">GHK24_06885</name>
</gene>
<organism evidence="6 7">
    <name type="scientific">Rhodocyclus tenuis</name>
    <name type="common">Rhodospirillum tenue</name>
    <dbReference type="NCBI Taxonomy" id="1066"/>
    <lineage>
        <taxon>Bacteria</taxon>
        <taxon>Pseudomonadati</taxon>
        <taxon>Pseudomonadota</taxon>
        <taxon>Betaproteobacteria</taxon>
        <taxon>Rhodocyclales</taxon>
        <taxon>Rhodocyclaceae</taxon>
        <taxon>Rhodocyclus</taxon>
    </lineage>
</organism>
<feature type="domain" description="HTH crp-type" evidence="5">
    <location>
        <begin position="156"/>
        <end position="217"/>
    </location>
</feature>
<keyword evidence="3" id="KW-0804">Transcription</keyword>
<dbReference type="SUPFAM" id="SSF46785">
    <property type="entry name" value="Winged helix' DNA-binding domain"/>
    <property type="match status" value="1"/>
</dbReference>
<reference evidence="6 7" key="1">
    <citation type="submission" date="2019-10" db="EMBL/GenBank/DDBJ databases">
        <title>Whole-genome sequence of the purple nonsulfur photosynthetic bacterium Rhodocyclus tenuis.</title>
        <authorList>
            <person name="Kyndt J.A."/>
            <person name="Meyer T.E."/>
        </authorList>
    </citation>
    <scope>NUCLEOTIDE SEQUENCE [LARGE SCALE GENOMIC DNA]</scope>
    <source>
        <strain evidence="6 7">DSM 110</strain>
    </source>
</reference>